<reference evidence="2 3" key="1">
    <citation type="submission" date="2016-05" db="EMBL/GenBank/DDBJ databases">
        <title>Comparative genomics of biotechnologically important yeasts.</title>
        <authorList>
            <consortium name="DOE Joint Genome Institute"/>
            <person name="Riley R."/>
            <person name="Haridas S."/>
            <person name="Wolfe K.H."/>
            <person name="Lopes M.R."/>
            <person name="Hittinger C.T."/>
            <person name="Goker M."/>
            <person name="Salamov A."/>
            <person name="Wisecaver J."/>
            <person name="Long T.M."/>
            <person name="Aerts A.L."/>
            <person name="Barry K."/>
            <person name="Choi C."/>
            <person name="Clum A."/>
            <person name="Coughlan A.Y."/>
            <person name="Deshpande S."/>
            <person name="Douglass A.P."/>
            <person name="Hanson S.J."/>
            <person name="Klenk H.-P."/>
            <person name="LaButti K."/>
            <person name="Lapidus A."/>
            <person name="Lindquist E."/>
            <person name="Lipzen A."/>
            <person name="Meier-kolthoff J.P."/>
            <person name="Ohm R.A."/>
            <person name="Otillar R.P."/>
            <person name="Pangilinan J."/>
            <person name="Peng Y."/>
            <person name="Rokas A."/>
            <person name="Rosa C.A."/>
            <person name="Scheuner C."/>
            <person name="Sibirny A.A."/>
            <person name="Slot J.C."/>
            <person name="Stielow J.B."/>
            <person name="Sun H."/>
            <person name="Kurtzman C.P."/>
            <person name="Blackwell M."/>
            <person name="Grigoriev I.V."/>
            <person name="Jeffries T.W."/>
        </authorList>
    </citation>
    <scope>NUCLEOTIDE SEQUENCE [LARGE SCALE GENOMIC DNA]</scope>
    <source>
        <strain evidence="2 3">NRRL YB-4993</strain>
    </source>
</reference>
<keyword evidence="3" id="KW-1185">Reference proteome</keyword>
<dbReference type="Proteomes" id="UP000092555">
    <property type="component" value="Unassembled WGS sequence"/>
</dbReference>
<protein>
    <submittedName>
        <fullName evidence="2">Uncharacterized protein</fullName>
    </submittedName>
</protein>
<dbReference type="AlphaFoldDB" id="A0A1A0HJ33"/>
<keyword evidence="1" id="KW-0732">Signal</keyword>
<gene>
    <name evidence="2" type="ORF">METBIDRAFT_10204</name>
</gene>
<feature type="signal peptide" evidence="1">
    <location>
        <begin position="1"/>
        <end position="15"/>
    </location>
</feature>
<organism evidence="2 3">
    <name type="scientific">Metschnikowia bicuspidata var. bicuspidata NRRL YB-4993</name>
    <dbReference type="NCBI Taxonomy" id="869754"/>
    <lineage>
        <taxon>Eukaryota</taxon>
        <taxon>Fungi</taxon>
        <taxon>Dikarya</taxon>
        <taxon>Ascomycota</taxon>
        <taxon>Saccharomycotina</taxon>
        <taxon>Pichiomycetes</taxon>
        <taxon>Metschnikowiaceae</taxon>
        <taxon>Metschnikowia</taxon>
    </lineage>
</organism>
<evidence type="ECO:0000313" key="3">
    <source>
        <dbReference type="Proteomes" id="UP000092555"/>
    </source>
</evidence>
<sequence>MKLLATLPLLSLVLALPGPSLPLSGFLSIKKSGDPAQVGTGYISINDDKVVKSDTSYKFDSEKGLVFLYRLGRGPNKLFMGLDEQKKLALTEQEPVVHIITKDAHEHVLSVGGNFKFELCDDGLIGQNSGCTFREDIEIKWTPYLSR</sequence>
<dbReference type="EMBL" id="LXTC01000001">
    <property type="protein sequence ID" value="OBA24011.1"/>
    <property type="molecule type" value="Genomic_DNA"/>
</dbReference>
<comment type="caution">
    <text evidence="2">The sequence shown here is derived from an EMBL/GenBank/DDBJ whole genome shotgun (WGS) entry which is preliminary data.</text>
</comment>
<dbReference type="GeneID" id="30026684"/>
<name>A0A1A0HJ33_9ASCO</name>
<evidence type="ECO:0000313" key="2">
    <source>
        <dbReference type="EMBL" id="OBA24011.1"/>
    </source>
</evidence>
<evidence type="ECO:0000256" key="1">
    <source>
        <dbReference type="SAM" id="SignalP"/>
    </source>
</evidence>
<feature type="chain" id="PRO_5013243987" evidence="1">
    <location>
        <begin position="16"/>
        <end position="147"/>
    </location>
</feature>
<accession>A0A1A0HJ33</accession>
<dbReference type="RefSeq" id="XP_018714492.1">
    <property type="nucleotide sequence ID" value="XM_018853708.1"/>
</dbReference>
<proteinExistence type="predicted"/>